<dbReference type="EMBL" id="FOXO01000004">
    <property type="protein sequence ID" value="SFP60074.1"/>
    <property type="molecule type" value="Genomic_DNA"/>
</dbReference>
<keyword evidence="1" id="KW-0472">Membrane</keyword>
<keyword evidence="1" id="KW-0812">Transmembrane</keyword>
<evidence type="ECO:0000313" key="3">
    <source>
        <dbReference type="Proteomes" id="UP000182624"/>
    </source>
</evidence>
<organism evidence="2 3">
    <name type="scientific">Butyrivibrio proteoclasticus</name>
    <dbReference type="NCBI Taxonomy" id="43305"/>
    <lineage>
        <taxon>Bacteria</taxon>
        <taxon>Bacillati</taxon>
        <taxon>Bacillota</taxon>
        <taxon>Clostridia</taxon>
        <taxon>Lachnospirales</taxon>
        <taxon>Lachnospiraceae</taxon>
        <taxon>Butyrivibrio</taxon>
    </lineage>
</organism>
<feature type="transmembrane region" description="Helical" evidence="1">
    <location>
        <begin position="21"/>
        <end position="38"/>
    </location>
</feature>
<keyword evidence="3" id="KW-1185">Reference proteome</keyword>
<accession>A0A1I5RNF4</accession>
<dbReference type="RefSeq" id="WP_074884696.1">
    <property type="nucleotide sequence ID" value="NZ_FOXO01000004.1"/>
</dbReference>
<protein>
    <submittedName>
        <fullName evidence="2">Uncharacterized protein</fullName>
    </submittedName>
</protein>
<dbReference type="AlphaFoldDB" id="A0A1I5RNF4"/>
<dbReference type="OrthoDB" id="9815367at2"/>
<dbReference type="Proteomes" id="UP000182624">
    <property type="component" value="Unassembled WGS sequence"/>
</dbReference>
<name>A0A1I5RNF4_9FIRM</name>
<gene>
    <name evidence="2" type="ORF">SAMN04487928_104114</name>
</gene>
<evidence type="ECO:0000256" key="1">
    <source>
        <dbReference type="SAM" id="Phobius"/>
    </source>
</evidence>
<sequence>MRNRFEKKRNILTISDSVYRILSAVIFAAIILLFYFAVDASGKNTIEKQQESLERALARDIVQCYAIEGMYPPDLSYLEDHYGLTYDKTTFFVDYQPIASNLYPDVTVLKINN</sequence>
<evidence type="ECO:0000313" key="2">
    <source>
        <dbReference type="EMBL" id="SFP60074.1"/>
    </source>
</evidence>
<proteinExistence type="predicted"/>
<reference evidence="3" key="1">
    <citation type="submission" date="2016-10" db="EMBL/GenBank/DDBJ databases">
        <authorList>
            <person name="Varghese N."/>
            <person name="Submissions S."/>
        </authorList>
    </citation>
    <scope>NUCLEOTIDE SEQUENCE [LARGE SCALE GENOMIC DNA]</scope>
    <source>
        <strain evidence="3">P18</strain>
    </source>
</reference>
<keyword evidence="1" id="KW-1133">Transmembrane helix</keyword>